<keyword evidence="1" id="KW-0472">Membrane</keyword>
<gene>
    <name evidence="2" type="ORF">Z520_09808</name>
</gene>
<proteinExistence type="predicted"/>
<keyword evidence="3" id="KW-1185">Reference proteome</keyword>
<dbReference type="Gene3D" id="6.10.110.10">
    <property type="match status" value="1"/>
</dbReference>
<feature type="transmembrane region" description="Helical" evidence="1">
    <location>
        <begin position="128"/>
        <end position="150"/>
    </location>
</feature>
<dbReference type="RefSeq" id="XP_016628545.1">
    <property type="nucleotide sequence ID" value="XM_016780302.1"/>
</dbReference>
<keyword evidence="1" id="KW-1133">Transmembrane helix</keyword>
<dbReference type="InterPro" id="IPR038213">
    <property type="entry name" value="IFI6/IFI27-like_sf"/>
</dbReference>
<keyword evidence="1" id="KW-0812">Transmembrane</keyword>
<dbReference type="STRING" id="1442371.A0A0D2JMA2"/>
<evidence type="ECO:0000256" key="1">
    <source>
        <dbReference type="SAM" id="Phobius"/>
    </source>
</evidence>
<dbReference type="VEuPathDB" id="FungiDB:Z520_09808"/>
<protein>
    <submittedName>
        <fullName evidence="2">Uncharacterized protein</fullName>
    </submittedName>
</protein>
<dbReference type="Proteomes" id="UP000053411">
    <property type="component" value="Unassembled WGS sequence"/>
</dbReference>
<accession>A0A0D2JMA2</accession>
<reference evidence="2 3" key="1">
    <citation type="submission" date="2015-01" db="EMBL/GenBank/DDBJ databases">
        <title>The Genome Sequence of Fonsecaea multimorphosa CBS 102226.</title>
        <authorList>
            <consortium name="The Broad Institute Genomics Platform"/>
            <person name="Cuomo C."/>
            <person name="de Hoog S."/>
            <person name="Gorbushina A."/>
            <person name="Stielow B."/>
            <person name="Teixiera M."/>
            <person name="Abouelleil A."/>
            <person name="Chapman S.B."/>
            <person name="Priest M."/>
            <person name="Young S.K."/>
            <person name="Wortman J."/>
            <person name="Nusbaum C."/>
            <person name="Birren B."/>
        </authorList>
    </citation>
    <scope>NUCLEOTIDE SEQUENCE [LARGE SCALE GENOMIC DNA]</scope>
    <source>
        <strain evidence="2 3">CBS 102226</strain>
    </source>
</reference>
<dbReference type="OrthoDB" id="440424at2759"/>
<evidence type="ECO:0000313" key="3">
    <source>
        <dbReference type="Proteomes" id="UP000053411"/>
    </source>
</evidence>
<sequence length="195" mass="21311">MDFFRSILECFGGADGDKLSPDYYTDTKEANNLHRQVHPPTAATDDDEKQLAASILSVLFTAEKPGRDLQDRLNDIVHTNGWYEGLAKRVLDGLIAALQAGKAMGGAIQEAYDKAYAIGRDFVREHPVLTAAILTVVAIGILVYLAPWAIEALGFGARGPVGGSFAAFWQSTFPDVETASWFAWFQRLGMTWGKV</sequence>
<evidence type="ECO:0000313" key="2">
    <source>
        <dbReference type="EMBL" id="KIX94422.1"/>
    </source>
</evidence>
<dbReference type="GeneID" id="27715554"/>
<dbReference type="EMBL" id="KN848087">
    <property type="protein sequence ID" value="KIX94422.1"/>
    <property type="molecule type" value="Genomic_DNA"/>
</dbReference>
<name>A0A0D2JMA2_9EURO</name>
<dbReference type="AlphaFoldDB" id="A0A0D2JMA2"/>
<organism evidence="2 3">
    <name type="scientific">Fonsecaea multimorphosa CBS 102226</name>
    <dbReference type="NCBI Taxonomy" id="1442371"/>
    <lineage>
        <taxon>Eukaryota</taxon>
        <taxon>Fungi</taxon>
        <taxon>Dikarya</taxon>
        <taxon>Ascomycota</taxon>
        <taxon>Pezizomycotina</taxon>
        <taxon>Eurotiomycetes</taxon>
        <taxon>Chaetothyriomycetidae</taxon>
        <taxon>Chaetothyriales</taxon>
        <taxon>Herpotrichiellaceae</taxon>
        <taxon>Fonsecaea</taxon>
    </lineage>
</organism>